<comment type="cofactor">
    <cofactor evidence="1 15">
        <name>pyridoxal 5'-phosphate</name>
        <dbReference type="ChEBI" id="CHEBI:597326"/>
    </cofactor>
</comment>
<evidence type="ECO:0000256" key="7">
    <source>
        <dbReference type="ARBA" id="ARBA00022741"/>
    </source>
</evidence>
<dbReference type="PROSITE" id="PS00885">
    <property type="entry name" value="EPSP_SYNTHASE_2"/>
    <property type="match status" value="1"/>
</dbReference>
<evidence type="ECO:0000259" key="17">
    <source>
        <dbReference type="Pfam" id="PF02224"/>
    </source>
</evidence>
<dbReference type="PANTHER" id="PTHR43247">
    <property type="entry name" value="PHOSPHOSERINE AMINOTRANSFERASE"/>
    <property type="match status" value="1"/>
</dbReference>
<dbReference type="PANTHER" id="PTHR43247:SF1">
    <property type="entry name" value="PHOSPHOSERINE AMINOTRANSFERASE"/>
    <property type="match status" value="1"/>
</dbReference>
<accession>A0A1B0C478</accession>
<dbReference type="InterPro" id="IPR015421">
    <property type="entry name" value="PyrdxlP-dep_Trfase_major"/>
</dbReference>
<evidence type="ECO:0000256" key="3">
    <source>
        <dbReference type="ARBA" id="ARBA00006904"/>
    </source>
</evidence>
<evidence type="ECO:0000256" key="10">
    <source>
        <dbReference type="ARBA" id="ARBA00022898"/>
    </source>
</evidence>
<evidence type="ECO:0000256" key="11">
    <source>
        <dbReference type="ARBA" id="ARBA00023299"/>
    </source>
</evidence>
<evidence type="ECO:0000256" key="15">
    <source>
        <dbReference type="RuleBase" id="RU004504"/>
    </source>
</evidence>
<dbReference type="Gene3D" id="3.40.640.10">
    <property type="entry name" value="Type I PLP-dependent aspartate aminotransferase-like (Major domain)"/>
    <property type="match status" value="1"/>
</dbReference>
<keyword evidence="8" id="KW-0418">Kinase</keyword>
<keyword evidence="10" id="KW-0663">Pyridoxal phosphate</keyword>
<evidence type="ECO:0000256" key="14">
    <source>
        <dbReference type="ARBA" id="ARBA00049007"/>
    </source>
</evidence>
<dbReference type="GO" id="GO:0030170">
    <property type="term" value="F:pyridoxal phosphate binding"/>
    <property type="evidence" value="ECO:0007669"/>
    <property type="project" value="TreeGrafter"/>
</dbReference>
<dbReference type="CDD" id="cd02020">
    <property type="entry name" value="CMPK"/>
    <property type="match status" value="1"/>
</dbReference>
<dbReference type="InterPro" id="IPR023193">
    <property type="entry name" value="EPSP_synthase_CS"/>
</dbReference>
<dbReference type="Gene3D" id="3.40.50.300">
    <property type="entry name" value="P-loop containing nucleotide triphosphate hydrolases"/>
    <property type="match status" value="1"/>
</dbReference>
<evidence type="ECO:0000256" key="12">
    <source>
        <dbReference type="ARBA" id="ARBA00047615"/>
    </source>
</evidence>
<reference evidence="19" key="1">
    <citation type="submission" date="2015-01" db="EMBL/GenBank/DDBJ databases">
        <authorList>
            <person name="Aksoy S."/>
            <person name="Warren W."/>
            <person name="Wilson R.K."/>
        </authorList>
    </citation>
    <scope>NUCLEOTIDE SEQUENCE [LARGE SCALE GENOMIC DNA]</scope>
    <source>
        <strain evidence="19">IAEA</strain>
    </source>
</reference>
<dbReference type="FunFam" id="3.40.640.10:FF:000010">
    <property type="entry name" value="Phosphoserine aminotransferase"/>
    <property type="match status" value="1"/>
</dbReference>
<dbReference type="UniPathway" id="UPA00244">
    <property type="reaction ID" value="UER00311"/>
</dbReference>
<dbReference type="GO" id="GO:0036431">
    <property type="term" value="F:dCMP kinase activity"/>
    <property type="evidence" value="ECO:0007669"/>
    <property type="project" value="InterPro"/>
</dbReference>
<dbReference type="PROSITE" id="PS00104">
    <property type="entry name" value="EPSP_SYNTHASE_1"/>
    <property type="match status" value="1"/>
</dbReference>
<evidence type="ECO:0000256" key="1">
    <source>
        <dbReference type="ARBA" id="ARBA00001933"/>
    </source>
</evidence>
<dbReference type="UniPathway" id="UPA00053">
    <property type="reaction ID" value="UER00089"/>
</dbReference>
<evidence type="ECO:0000256" key="8">
    <source>
        <dbReference type="ARBA" id="ARBA00022777"/>
    </source>
</evidence>
<dbReference type="GO" id="GO:0009423">
    <property type="term" value="P:chorismate biosynthetic process"/>
    <property type="evidence" value="ECO:0007669"/>
    <property type="project" value="UniProtKB-UniRule"/>
</dbReference>
<dbReference type="NCBIfam" id="NF003764">
    <property type="entry name" value="PRK05355.1"/>
    <property type="match status" value="1"/>
</dbReference>
<dbReference type="Proteomes" id="UP000092460">
    <property type="component" value="Unassembled WGS sequence"/>
</dbReference>
<dbReference type="STRING" id="67801.A0A1B0C478"/>
<dbReference type="GO" id="GO:0004648">
    <property type="term" value="F:O-phospho-L-serine:2-oxoglutarate aminotransferase activity"/>
    <property type="evidence" value="ECO:0007669"/>
    <property type="project" value="UniProtKB-EC"/>
</dbReference>
<dbReference type="InterPro" id="IPR011994">
    <property type="entry name" value="Cytidylate_kinase_dom"/>
</dbReference>
<dbReference type="EMBL" id="JXJN01025292">
    <property type="status" value="NOT_ANNOTATED_CDS"/>
    <property type="molecule type" value="Genomic_DNA"/>
</dbReference>
<keyword evidence="4" id="KW-0032">Aminotransferase</keyword>
<keyword evidence="9" id="KW-0067">ATP-binding</keyword>
<dbReference type="Pfam" id="PF02224">
    <property type="entry name" value="Cytidylate_kin"/>
    <property type="match status" value="1"/>
</dbReference>
<evidence type="ECO:0000256" key="2">
    <source>
        <dbReference type="ARBA" id="ARBA00005099"/>
    </source>
</evidence>
<evidence type="ECO:0000256" key="6">
    <source>
        <dbReference type="ARBA" id="ARBA00022679"/>
    </source>
</evidence>
<dbReference type="GO" id="GO:0005737">
    <property type="term" value="C:cytoplasm"/>
    <property type="evidence" value="ECO:0007669"/>
    <property type="project" value="TreeGrafter"/>
</dbReference>
<comment type="catalytic activity">
    <reaction evidence="14">
        <text>O-phospho-L-serine + 2-oxoglutarate = 3-phosphooxypyruvate + L-glutamate</text>
        <dbReference type="Rhea" id="RHEA:14329"/>
        <dbReference type="ChEBI" id="CHEBI:16810"/>
        <dbReference type="ChEBI" id="CHEBI:18110"/>
        <dbReference type="ChEBI" id="CHEBI:29985"/>
        <dbReference type="ChEBI" id="CHEBI:57524"/>
        <dbReference type="EC" id="2.6.1.52"/>
    </reaction>
</comment>
<dbReference type="SUPFAM" id="SSF53383">
    <property type="entry name" value="PLP-dependent transferases"/>
    <property type="match status" value="1"/>
</dbReference>
<keyword evidence="19" id="KW-1185">Reference proteome</keyword>
<keyword evidence="5" id="KW-0028">Amino-acid biosynthesis</keyword>
<dbReference type="InterPro" id="IPR022278">
    <property type="entry name" value="Pser_aminoTfrase"/>
</dbReference>
<dbReference type="GO" id="GO:0006564">
    <property type="term" value="P:L-serine biosynthetic process"/>
    <property type="evidence" value="ECO:0007669"/>
    <property type="project" value="UniProtKB-KW"/>
</dbReference>
<evidence type="ECO:0000259" key="16">
    <source>
        <dbReference type="Pfam" id="PF00266"/>
    </source>
</evidence>
<dbReference type="HAMAP" id="MF_00160">
    <property type="entry name" value="SerC_aminotrans_5"/>
    <property type="match status" value="1"/>
</dbReference>
<comment type="catalytic activity">
    <reaction evidence="12">
        <text>dCMP + ATP = dCDP + ADP</text>
        <dbReference type="Rhea" id="RHEA:25094"/>
        <dbReference type="ChEBI" id="CHEBI:30616"/>
        <dbReference type="ChEBI" id="CHEBI:57566"/>
        <dbReference type="ChEBI" id="CHEBI:58593"/>
        <dbReference type="ChEBI" id="CHEBI:456216"/>
        <dbReference type="EC" id="2.7.4.25"/>
    </reaction>
</comment>
<dbReference type="InterPro" id="IPR020578">
    <property type="entry name" value="Aminotrans_V_PyrdxlP_BS"/>
</dbReference>
<dbReference type="GO" id="GO:0003866">
    <property type="term" value="F:3-phosphoshikimate 1-carboxyvinyltransferase activity"/>
    <property type="evidence" value="ECO:0007669"/>
    <property type="project" value="UniProtKB-UniRule"/>
</dbReference>
<evidence type="ECO:0000256" key="5">
    <source>
        <dbReference type="ARBA" id="ARBA00022605"/>
    </source>
</evidence>
<dbReference type="InterPro" id="IPR015424">
    <property type="entry name" value="PyrdxlP-dep_Trfase"/>
</dbReference>
<protein>
    <submittedName>
        <fullName evidence="18">3-phosphoshikimate 1-carboxyvinyltransferase</fullName>
    </submittedName>
</protein>
<dbReference type="Pfam" id="PF00266">
    <property type="entry name" value="Aminotran_5"/>
    <property type="match status" value="1"/>
</dbReference>
<dbReference type="VEuPathDB" id="VectorBase:GPPI048659"/>
<feature type="domain" description="Cytidylate kinase" evidence="17">
    <location>
        <begin position="447"/>
        <end position="552"/>
    </location>
</feature>
<proteinExistence type="inferred from homology"/>
<reference evidence="18" key="2">
    <citation type="submission" date="2020-05" db="UniProtKB">
        <authorList>
            <consortium name="EnsemblMetazoa"/>
        </authorList>
    </citation>
    <scope>IDENTIFICATION</scope>
    <source>
        <strain evidence="18">IAEA</strain>
    </source>
</reference>
<dbReference type="GO" id="GO:0009073">
    <property type="term" value="P:aromatic amino acid family biosynthetic process"/>
    <property type="evidence" value="ECO:0007669"/>
    <property type="project" value="UniProtKB-UniRule"/>
</dbReference>
<dbReference type="InterPro" id="IPR000192">
    <property type="entry name" value="Aminotrans_V_dom"/>
</dbReference>
<dbReference type="GO" id="GO:0036430">
    <property type="term" value="F:CMP kinase activity"/>
    <property type="evidence" value="ECO:0007669"/>
    <property type="project" value="RHEA"/>
</dbReference>
<comment type="similarity">
    <text evidence="3">Belongs to the class-V pyridoxal-phosphate-dependent aminotransferase family. SerC subfamily.</text>
</comment>
<comment type="pathway">
    <text evidence="2">Amino-acid biosynthesis; L-serine biosynthesis; L-serine from 3-phospho-D-glycerate: step 2/3.</text>
</comment>
<dbReference type="SUPFAM" id="SSF55205">
    <property type="entry name" value="EPT/RTPC-like"/>
    <property type="match status" value="2"/>
</dbReference>
<keyword evidence="6" id="KW-0808">Transferase</keyword>
<evidence type="ECO:0000313" key="19">
    <source>
        <dbReference type="Proteomes" id="UP000092460"/>
    </source>
</evidence>
<dbReference type="InterPro" id="IPR013792">
    <property type="entry name" value="RNA3'P_cycl/enolpyr_Trfase_a/b"/>
</dbReference>
<dbReference type="InterPro" id="IPR036968">
    <property type="entry name" value="Enolpyruvate_Tfrase_sf"/>
</dbReference>
<evidence type="ECO:0000313" key="18">
    <source>
        <dbReference type="EnsemblMetazoa" id="GPPI048659-PA"/>
    </source>
</evidence>
<feature type="domain" description="Aminotransferase class V" evidence="16">
    <location>
        <begin position="4"/>
        <end position="321"/>
    </location>
</feature>
<dbReference type="EnsemblMetazoa" id="GPPI048659-RA">
    <property type="protein sequence ID" value="GPPI048659-PA"/>
    <property type="gene ID" value="GPPI048659"/>
</dbReference>
<keyword evidence="7" id="KW-0547">Nucleotide-binding</keyword>
<keyword evidence="11" id="KW-0718">Serine biosynthesis</keyword>
<name>A0A1B0C478_9MUSC</name>
<dbReference type="SUPFAM" id="SSF52540">
    <property type="entry name" value="P-loop containing nucleoside triphosphate hydrolases"/>
    <property type="match status" value="1"/>
</dbReference>
<dbReference type="GO" id="GO:0005524">
    <property type="term" value="F:ATP binding"/>
    <property type="evidence" value="ECO:0007669"/>
    <property type="project" value="UniProtKB-KW"/>
</dbReference>
<evidence type="ECO:0000256" key="9">
    <source>
        <dbReference type="ARBA" id="ARBA00022840"/>
    </source>
</evidence>
<dbReference type="InterPro" id="IPR027417">
    <property type="entry name" value="P-loop_NTPase"/>
</dbReference>
<evidence type="ECO:0000256" key="13">
    <source>
        <dbReference type="ARBA" id="ARBA00048478"/>
    </source>
</evidence>
<organism evidence="18 19">
    <name type="scientific">Glossina palpalis gambiensis</name>
    <dbReference type="NCBI Taxonomy" id="67801"/>
    <lineage>
        <taxon>Eukaryota</taxon>
        <taxon>Metazoa</taxon>
        <taxon>Ecdysozoa</taxon>
        <taxon>Arthropoda</taxon>
        <taxon>Hexapoda</taxon>
        <taxon>Insecta</taxon>
        <taxon>Pterygota</taxon>
        <taxon>Neoptera</taxon>
        <taxon>Endopterygota</taxon>
        <taxon>Diptera</taxon>
        <taxon>Brachycera</taxon>
        <taxon>Muscomorpha</taxon>
        <taxon>Hippoboscoidea</taxon>
        <taxon>Glossinidae</taxon>
        <taxon>Glossina</taxon>
    </lineage>
</organism>
<evidence type="ECO:0000256" key="4">
    <source>
        <dbReference type="ARBA" id="ARBA00022576"/>
    </source>
</evidence>
<dbReference type="PROSITE" id="PS00595">
    <property type="entry name" value="AA_TRANSFER_CLASS_5"/>
    <property type="match status" value="1"/>
</dbReference>
<dbReference type="Gene3D" id="3.65.10.10">
    <property type="entry name" value="Enolpyruvate transferase domain"/>
    <property type="match status" value="1"/>
</dbReference>
<comment type="catalytic activity">
    <reaction evidence="13">
        <text>CMP + ATP = CDP + ADP</text>
        <dbReference type="Rhea" id="RHEA:11600"/>
        <dbReference type="ChEBI" id="CHEBI:30616"/>
        <dbReference type="ChEBI" id="CHEBI:58069"/>
        <dbReference type="ChEBI" id="CHEBI:60377"/>
        <dbReference type="ChEBI" id="CHEBI:456216"/>
        <dbReference type="EC" id="2.7.4.25"/>
    </reaction>
</comment>
<sequence>MKKIFNFSAGPSMLPKTVLIKVKNELFNWNNTNVSIMEISHRNKKFLNLIETMKQDLRDLLYIPKNYNIMFLQGGARTQFSSIPINLINKISETADYIDSGYWGKYAAYEAKKYCIVNLINVIYKEKLKKSVFPMKSWKISKNSKYVHYCPNETIDGIAINETPNFTDKLIIGDFSSTLLSKPIDINKFGIIYASSQKNIGTSGMTVFIFRNDLIFNNNKNIPSCLNYRMLYKYNSLFNTPPIFNWYVSSLVLKWIKSKGGLLKFNEINQKKSKLIYKAIDKSNFYYNNIDNLNRSDMNGNNKALQGFSKIIFLKNSGTAMRFLTAALSVQKNNVILMGNSRMHQRPIGPLVDALRQGGAKIDYLNKENFPPLKIFGGYRGDSGMTAAIIALFCKNSSILKNIQNWKFKECDRINAMLIGLKKIGAYYFCQGNNLIIYPPKKFIRATIETFYKPPGLVAEGRDMGSIVFPKAYFKIFLDASLKIRAERRTKQLQNQGFNVTFKEIFSKIRDRDNSDINRKIAPLIPGKNALIINSTLLNVEEVVQIIFDFVKNS</sequence>
<dbReference type="AlphaFoldDB" id="A0A1B0C478"/>